<sequence>MIEEIILNYLRESSFSCYLSVPEEPSGNFVVLDKTGSGHDEGLFHATLAVQSYGKSKFSAAQLSHHVVQAMLDADTLPEVVSCELVTDYDFSDTTRKLPRYQAVFELVHY</sequence>
<organism evidence="1">
    <name type="scientific">Siphoviridae sp. ctTgb17</name>
    <dbReference type="NCBI Taxonomy" id="2825521"/>
    <lineage>
        <taxon>Viruses</taxon>
        <taxon>Duplodnaviria</taxon>
        <taxon>Heunggongvirae</taxon>
        <taxon>Uroviricota</taxon>
        <taxon>Caudoviricetes</taxon>
    </lineage>
</organism>
<reference evidence="1" key="1">
    <citation type="journal article" date="2021" name="Proc. Natl. Acad. Sci. U.S.A.">
        <title>A Catalog of Tens of Thousands of Viruses from Human Metagenomes Reveals Hidden Associations with Chronic Diseases.</title>
        <authorList>
            <person name="Tisza M.J."/>
            <person name="Buck C.B."/>
        </authorList>
    </citation>
    <scope>NUCLEOTIDE SEQUENCE</scope>
    <source>
        <strain evidence="1">CtTgb17</strain>
    </source>
</reference>
<accession>A0A8S5TWX5</accession>
<proteinExistence type="predicted"/>
<protein>
    <submittedName>
        <fullName evidence="1">Tail completion protein</fullName>
    </submittedName>
</protein>
<dbReference type="EMBL" id="BK015951">
    <property type="protein sequence ID" value="DAF86679.1"/>
    <property type="molecule type" value="Genomic_DNA"/>
</dbReference>
<evidence type="ECO:0000313" key="1">
    <source>
        <dbReference type="EMBL" id="DAF86679.1"/>
    </source>
</evidence>
<name>A0A8S5TWX5_9CAUD</name>